<reference evidence="2" key="2">
    <citation type="submission" date="2024-10" db="UniProtKB">
        <authorList>
            <consortium name="EnsemblProtists"/>
        </authorList>
    </citation>
    <scope>IDENTIFICATION</scope>
</reference>
<name>A0A0D3IJ99_EMIH1</name>
<organism evidence="2 3">
    <name type="scientific">Emiliania huxleyi (strain CCMP1516)</name>
    <dbReference type="NCBI Taxonomy" id="280463"/>
    <lineage>
        <taxon>Eukaryota</taxon>
        <taxon>Haptista</taxon>
        <taxon>Haptophyta</taxon>
        <taxon>Prymnesiophyceae</taxon>
        <taxon>Isochrysidales</taxon>
        <taxon>Noelaerhabdaceae</taxon>
        <taxon>Emiliania</taxon>
    </lineage>
</organism>
<keyword evidence="3" id="KW-1185">Reference proteome</keyword>
<feature type="region of interest" description="Disordered" evidence="1">
    <location>
        <begin position="138"/>
        <end position="165"/>
    </location>
</feature>
<sequence length="165" mass="17472">MLAKRVPTAAPLHAGGADEIARAAGTASVASHFSARVAPILLLLTLSTLPLSRVHSVSASVAGAQPVLYASSRDSEDRALLEDITESPAAALLALPPGERQRQESLQRLEDERLEQCRAARMFDTCFFFGTAGPTAERATARAGEGRATQPQSQGGRPVRTLPTW</sequence>
<protein>
    <submittedName>
        <fullName evidence="2">Uncharacterized protein</fullName>
    </submittedName>
</protein>
<evidence type="ECO:0000313" key="3">
    <source>
        <dbReference type="Proteomes" id="UP000013827"/>
    </source>
</evidence>
<reference evidence="3" key="1">
    <citation type="journal article" date="2013" name="Nature">
        <title>Pan genome of the phytoplankton Emiliania underpins its global distribution.</title>
        <authorList>
            <person name="Read B.A."/>
            <person name="Kegel J."/>
            <person name="Klute M.J."/>
            <person name="Kuo A."/>
            <person name="Lefebvre S.C."/>
            <person name="Maumus F."/>
            <person name="Mayer C."/>
            <person name="Miller J."/>
            <person name="Monier A."/>
            <person name="Salamov A."/>
            <person name="Young J."/>
            <person name="Aguilar M."/>
            <person name="Claverie J.M."/>
            <person name="Frickenhaus S."/>
            <person name="Gonzalez K."/>
            <person name="Herman E.K."/>
            <person name="Lin Y.C."/>
            <person name="Napier J."/>
            <person name="Ogata H."/>
            <person name="Sarno A.F."/>
            <person name="Shmutz J."/>
            <person name="Schroeder D."/>
            <person name="de Vargas C."/>
            <person name="Verret F."/>
            <person name="von Dassow P."/>
            <person name="Valentin K."/>
            <person name="Van de Peer Y."/>
            <person name="Wheeler G."/>
            <person name="Dacks J.B."/>
            <person name="Delwiche C.F."/>
            <person name="Dyhrman S.T."/>
            <person name="Glockner G."/>
            <person name="John U."/>
            <person name="Richards T."/>
            <person name="Worden A.Z."/>
            <person name="Zhang X."/>
            <person name="Grigoriev I.V."/>
            <person name="Allen A.E."/>
            <person name="Bidle K."/>
            <person name="Borodovsky M."/>
            <person name="Bowler C."/>
            <person name="Brownlee C."/>
            <person name="Cock J.M."/>
            <person name="Elias M."/>
            <person name="Gladyshev V.N."/>
            <person name="Groth M."/>
            <person name="Guda C."/>
            <person name="Hadaegh A."/>
            <person name="Iglesias-Rodriguez M.D."/>
            <person name="Jenkins J."/>
            <person name="Jones B.M."/>
            <person name="Lawson T."/>
            <person name="Leese F."/>
            <person name="Lindquist E."/>
            <person name="Lobanov A."/>
            <person name="Lomsadze A."/>
            <person name="Malik S.B."/>
            <person name="Marsh M.E."/>
            <person name="Mackinder L."/>
            <person name="Mock T."/>
            <person name="Mueller-Roeber B."/>
            <person name="Pagarete A."/>
            <person name="Parker M."/>
            <person name="Probert I."/>
            <person name="Quesneville H."/>
            <person name="Raines C."/>
            <person name="Rensing S.A."/>
            <person name="Riano-Pachon D.M."/>
            <person name="Richier S."/>
            <person name="Rokitta S."/>
            <person name="Shiraiwa Y."/>
            <person name="Soanes D.M."/>
            <person name="van der Giezen M."/>
            <person name="Wahlund T.M."/>
            <person name="Williams B."/>
            <person name="Wilson W."/>
            <person name="Wolfe G."/>
            <person name="Wurch L.L."/>
        </authorList>
    </citation>
    <scope>NUCLEOTIDE SEQUENCE</scope>
</reference>
<accession>A0A0D3IJ99</accession>
<dbReference type="Proteomes" id="UP000013827">
    <property type="component" value="Unassembled WGS sequence"/>
</dbReference>
<evidence type="ECO:0000313" key="2">
    <source>
        <dbReference type="EnsemblProtists" id="EOD11334"/>
    </source>
</evidence>
<feature type="compositionally biased region" description="Low complexity" evidence="1">
    <location>
        <begin position="138"/>
        <end position="149"/>
    </location>
</feature>
<dbReference type="HOGENOM" id="CLU_137084_0_0_1"/>
<proteinExistence type="predicted"/>
<dbReference type="EnsemblProtists" id="EOD11334">
    <property type="protein sequence ID" value="EOD11334"/>
    <property type="gene ID" value="EMIHUDRAFT_214654"/>
</dbReference>
<evidence type="ECO:0000256" key="1">
    <source>
        <dbReference type="SAM" id="MobiDB-lite"/>
    </source>
</evidence>
<dbReference type="GeneID" id="17257530"/>
<dbReference type="KEGG" id="ehx:EMIHUDRAFT_214654"/>
<dbReference type="PaxDb" id="2903-EOD11334"/>
<dbReference type="RefSeq" id="XP_005763763.1">
    <property type="nucleotide sequence ID" value="XM_005763706.1"/>
</dbReference>
<dbReference type="AlphaFoldDB" id="A0A0D3IJ99"/>